<comment type="caution">
    <text evidence="4">The sequence shown here is derived from an EMBL/GenBank/DDBJ whole genome shotgun (WGS) entry which is preliminary data.</text>
</comment>
<evidence type="ECO:0000256" key="1">
    <source>
        <dbReference type="SAM" id="MobiDB-lite"/>
    </source>
</evidence>
<evidence type="ECO:0000313" key="5">
    <source>
        <dbReference type="Proteomes" id="UP000319771"/>
    </source>
</evidence>
<accession>A0A538U949</accession>
<protein>
    <recommendedName>
        <fullName evidence="3">TadE-like domain-containing protein</fullName>
    </recommendedName>
</protein>
<evidence type="ECO:0000256" key="2">
    <source>
        <dbReference type="SAM" id="Phobius"/>
    </source>
</evidence>
<dbReference type="AlphaFoldDB" id="A0A538U949"/>
<evidence type="ECO:0000313" key="4">
    <source>
        <dbReference type="EMBL" id="TMQ72422.1"/>
    </source>
</evidence>
<dbReference type="Proteomes" id="UP000319771">
    <property type="component" value="Unassembled WGS sequence"/>
</dbReference>
<keyword evidence="2" id="KW-0472">Membrane</keyword>
<name>A0A538U949_UNCEI</name>
<reference evidence="4 5" key="1">
    <citation type="journal article" date="2019" name="Nat. Microbiol.">
        <title>Mediterranean grassland soil C-N compound turnover is dependent on rainfall and depth, and is mediated by genomically divergent microorganisms.</title>
        <authorList>
            <person name="Diamond S."/>
            <person name="Andeer P.F."/>
            <person name="Li Z."/>
            <person name="Crits-Christoph A."/>
            <person name="Burstein D."/>
            <person name="Anantharaman K."/>
            <person name="Lane K.R."/>
            <person name="Thomas B.C."/>
            <person name="Pan C."/>
            <person name="Northen T.R."/>
            <person name="Banfield J.F."/>
        </authorList>
    </citation>
    <scope>NUCLEOTIDE SEQUENCE [LARGE SCALE GENOMIC DNA]</scope>
    <source>
        <strain evidence="4">WS_11</strain>
    </source>
</reference>
<keyword evidence="2" id="KW-1133">Transmembrane helix</keyword>
<keyword evidence="2" id="KW-0812">Transmembrane</keyword>
<gene>
    <name evidence="4" type="ORF">E6K81_07480</name>
</gene>
<dbReference type="Pfam" id="PF07811">
    <property type="entry name" value="TadE"/>
    <property type="match status" value="1"/>
</dbReference>
<proteinExistence type="predicted"/>
<feature type="transmembrane region" description="Helical" evidence="2">
    <location>
        <begin position="76"/>
        <end position="101"/>
    </location>
</feature>
<organism evidence="4 5">
    <name type="scientific">Eiseniibacteriota bacterium</name>
    <dbReference type="NCBI Taxonomy" id="2212470"/>
    <lineage>
        <taxon>Bacteria</taxon>
        <taxon>Candidatus Eiseniibacteriota</taxon>
    </lineage>
</organism>
<dbReference type="EMBL" id="VBPB01000108">
    <property type="protein sequence ID" value="TMQ72422.1"/>
    <property type="molecule type" value="Genomic_DNA"/>
</dbReference>
<sequence length="198" mass="21594">MQLAVQLQMKAADSFVPRLPSFASTLHNRWGSTRSPQDSRRPPRDADPDGRNHTMPLPRSPQSPQLRHNHSRGSSIVEFALILPLVLLLTVAVIDFGRAFFVRNIVEQAAREGARLRAVSSLSDSAKVTARVNQVIGSAGVGVKTLTVTGPDASRLDHVVVVVNFNWIFPGVFNLFGAGFRNPSTLSGEAWMRNEGTS</sequence>
<feature type="region of interest" description="Disordered" evidence="1">
    <location>
        <begin position="26"/>
        <end position="69"/>
    </location>
</feature>
<feature type="domain" description="TadE-like" evidence="3">
    <location>
        <begin position="73"/>
        <end position="115"/>
    </location>
</feature>
<feature type="compositionally biased region" description="Basic and acidic residues" evidence="1">
    <location>
        <begin position="37"/>
        <end position="52"/>
    </location>
</feature>
<dbReference type="InterPro" id="IPR012495">
    <property type="entry name" value="TadE-like_dom"/>
</dbReference>
<evidence type="ECO:0000259" key="3">
    <source>
        <dbReference type="Pfam" id="PF07811"/>
    </source>
</evidence>